<evidence type="ECO:0000313" key="3">
    <source>
        <dbReference type="Proteomes" id="UP000178724"/>
    </source>
</evidence>
<dbReference type="AlphaFoldDB" id="A0A1F4Q2B3"/>
<name>A0A1F4Q2B3_UNCSA</name>
<reference evidence="2 3" key="1">
    <citation type="journal article" date="2016" name="Nat. Commun.">
        <title>Thousands of microbial genomes shed light on interconnected biogeochemical processes in an aquifer system.</title>
        <authorList>
            <person name="Anantharaman K."/>
            <person name="Brown C.T."/>
            <person name="Hug L.A."/>
            <person name="Sharon I."/>
            <person name="Castelle C.J."/>
            <person name="Probst A.J."/>
            <person name="Thomas B.C."/>
            <person name="Singh A."/>
            <person name="Wilkins M.J."/>
            <person name="Karaoz U."/>
            <person name="Brodie E.L."/>
            <person name="Williams K.H."/>
            <person name="Hubbard S.S."/>
            <person name="Banfield J.F."/>
        </authorList>
    </citation>
    <scope>NUCLEOTIDE SEQUENCE [LARGE SCALE GENOMIC DNA]</scope>
</reference>
<dbReference type="EMBL" id="METM01000016">
    <property type="protein sequence ID" value="OGB90020.1"/>
    <property type="molecule type" value="Genomic_DNA"/>
</dbReference>
<dbReference type="Proteomes" id="UP000178724">
    <property type="component" value="Unassembled WGS sequence"/>
</dbReference>
<keyword evidence="1" id="KW-1133">Transmembrane helix</keyword>
<accession>A0A1F4Q2B3</accession>
<organism evidence="2 3">
    <name type="scientific">candidate division WOR-1 bacterium RIFCSPHIGHO2_01_FULL_53_15</name>
    <dbReference type="NCBI Taxonomy" id="1802564"/>
    <lineage>
        <taxon>Bacteria</taxon>
        <taxon>Bacillati</taxon>
        <taxon>Saganbacteria</taxon>
    </lineage>
</organism>
<dbReference type="InterPro" id="IPR021320">
    <property type="entry name" value="DUF2905"/>
</dbReference>
<comment type="caution">
    <text evidence="2">The sequence shown here is derived from an EMBL/GenBank/DDBJ whole genome shotgun (WGS) entry which is preliminary data.</text>
</comment>
<evidence type="ECO:0000313" key="2">
    <source>
        <dbReference type="EMBL" id="OGB90020.1"/>
    </source>
</evidence>
<evidence type="ECO:0000256" key="1">
    <source>
        <dbReference type="SAM" id="Phobius"/>
    </source>
</evidence>
<proteinExistence type="predicted"/>
<dbReference type="Pfam" id="PF11146">
    <property type="entry name" value="DUF2905"/>
    <property type="match status" value="1"/>
</dbReference>
<gene>
    <name evidence="2" type="ORF">A2625_01625</name>
</gene>
<feature type="transmembrane region" description="Helical" evidence="1">
    <location>
        <begin position="9"/>
        <end position="27"/>
    </location>
</feature>
<keyword evidence="1" id="KW-0472">Membrane</keyword>
<protein>
    <recommendedName>
        <fullName evidence="4">DUF2905 domain-containing protein</fullName>
    </recommendedName>
</protein>
<sequence length="73" mass="8231">MATESIGRMIIYIGVLLVLVGGFFILVAKVPWFGKLPGDIVYRREGLTIYVPIATMILVSLILTLLLNIIWRR</sequence>
<feature type="transmembrane region" description="Helical" evidence="1">
    <location>
        <begin position="47"/>
        <end position="71"/>
    </location>
</feature>
<keyword evidence="1" id="KW-0812">Transmembrane</keyword>
<dbReference type="PANTHER" id="PTHR36443">
    <property type="entry name" value="BSR5223 PROTEIN"/>
    <property type="match status" value="1"/>
</dbReference>
<evidence type="ECO:0008006" key="4">
    <source>
        <dbReference type="Google" id="ProtNLM"/>
    </source>
</evidence>
<dbReference type="PANTHER" id="PTHR36443:SF1">
    <property type="entry name" value="BSR5223 PROTEIN"/>
    <property type="match status" value="1"/>
</dbReference>